<accession>A0A0V8D9Z0</accession>
<keyword evidence="1" id="KW-0812">Transmembrane</keyword>
<comment type="caution">
    <text evidence="2">The sequence shown here is derived from an EMBL/GenBank/DDBJ whole genome shotgun (WGS) entry which is preliminary data.</text>
</comment>
<dbReference type="Proteomes" id="UP000054230">
    <property type="component" value="Unassembled WGS sequence"/>
</dbReference>
<feature type="transmembrane region" description="Helical" evidence="1">
    <location>
        <begin position="24"/>
        <end position="43"/>
    </location>
</feature>
<sequence>MAQKLISPTSAKIEKIIDPTRAKIFDFIIFSHFLFDSLIITFLDQQKNPPQMADY</sequence>
<keyword evidence="1" id="KW-0472">Membrane</keyword>
<reference evidence="3" key="1">
    <citation type="submission" date="2015-10" db="EMBL/GenBank/DDBJ databases">
        <title>Draft Genome Sequences of 11 Lactococcus lactis subspecies cremoris strains.</title>
        <authorList>
            <person name="Wels M."/>
            <person name="Backus L."/>
            <person name="Boekhorst J."/>
            <person name="Dijkstra A."/>
            <person name="Beerthuizen M."/>
            <person name="Kelly W."/>
            <person name="Siezen R."/>
            <person name="Bachmann H."/>
            <person name="Van Hijum S."/>
        </authorList>
    </citation>
    <scope>NUCLEOTIDE SEQUENCE [LARGE SCALE GENOMIC DNA]</scope>
    <source>
        <strain evidence="3">LMG8520</strain>
    </source>
</reference>
<gene>
    <name evidence="2" type="ORF">LMG8520_1172</name>
</gene>
<evidence type="ECO:0000256" key="1">
    <source>
        <dbReference type="SAM" id="Phobius"/>
    </source>
</evidence>
<evidence type="ECO:0000313" key="2">
    <source>
        <dbReference type="EMBL" id="KSU10121.1"/>
    </source>
</evidence>
<dbReference type="EMBL" id="LKLP01000060">
    <property type="protein sequence ID" value="KSU10121.1"/>
    <property type="molecule type" value="Genomic_DNA"/>
</dbReference>
<proteinExistence type="predicted"/>
<evidence type="ECO:0000313" key="3">
    <source>
        <dbReference type="Proteomes" id="UP000054230"/>
    </source>
</evidence>
<dbReference type="AlphaFoldDB" id="A0A0V8D9Z0"/>
<keyword evidence="1" id="KW-1133">Transmembrane helix</keyword>
<organism evidence="2 3">
    <name type="scientific">Lactococcus lactis subsp. lactis</name>
    <name type="common">Streptococcus lactis</name>
    <dbReference type="NCBI Taxonomy" id="1360"/>
    <lineage>
        <taxon>Bacteria</taxon>
        <taxon>Bacillati</taxon>
        <taxon>Bacillota</taxon>
        <taxon>Bacilli</taxon>
        <taxon>Lactobacillales</taxon>
        <taxon>Streptococcaceae</taxon>
        <taxon>Lactococcus</taxon>
    </lineage>
</organism>
<protein>
    <submittedName>
        <fullName evidence="2">Uncharacterized protein</fullName>
    </submittedName>
</protein>
<name>A0A0V8D9Z0_LACLL</name>